<gene>
    <name evidence="8" type="ORF">LTR77_001802</name>
</gene>
<evidence type="ECO:0000256" key="4">
    <source>
        <dbReference type="ARBA" id="ARBA00022729"/>
    </source>
</evidence>
<keyword evidence="3 7" id="KW-0645">Protease</keyword>
<dbReference type="GeneID" id="89923149"/>
<keyword evidence="9" id="KW-1185">Reference proteome</keyword>
<keyword evidence="4 7" id="KW-0732">Signal</keyword>
<dbReference type="GO" id="GO:0004185">
    <property type="term" value="F:serine-type carboxypeptidase activity"/>
    <property type="evidence" value="ECO:0007669"/>
    <property type="project" value="UniProtKB-UniRule"/>
</dbReference>
<evidence type="ECO:0000313" key="9">
    <source>
        <dbReference type="Proteomes" id="UP001337655"/>
    </source>
</evidence>
<evidence type="ECO:0000256" key="1">
    <source>
        <dbReference type="ARBA" id="ARBA00009431"/>
    </source>
</evidence>
<comment type="caution">
    <text evidence="8">The sequence shown here is derived from an EMBL/GenBank/DDBJ whole genome shotgun (WGS) entry which is preliminary data.</text>
</comment>
<reference evidence="8 9" key="1">
    <citation type="submission" date="2023-08" db="EMBL/GenBank/DDBJ databases">
        <title>Black Yeasts Isolated from many extreme environments.</title>
        <authorList>
            <person name="Coleine C."/>
            <person name="Stajich J.E."/>
            <person name="Selbmann L."/>
        </authorList>
    </citation>
    <scope>NUCLEOTIDE SEQUENCE [LARGE SCALE GENOMIC DNA]</scope>
    <source>
        <strain evidence="8 9">CCFEE 5935</strain>
    </source>
</reference>
<evidence type="ECO:0000256" key="6">
    <source>
        <dbReference type="ARBA" id="ARBA00023180"/>
    </source>
</evidence>
<dbReference type="Gene3D" id="3.40.50.1820">
    <property type="entry name" value="alpha/beta hydrolase"/>
    <property type="match status" value="1"/>
</dbReference>
<dbReference type="PROSITE" id="PS00131">
    <property type="entry name" value="CARBOXYPEPT_SER_SER"/>
    <property type="match status" value="1"/>
</dbReference>
<keyword evidence="2 7" id="KW-0121">Carboxypeptidase</keyword>
<dbReference type="Pfam" id="PF00450">
    <property type="entry name" value="Peptidase_S10"/>
    <property type="match status" value="1"/>
</dbReference>
<dbReference type="FunFam" id="3.40.50.1820:FF:000118">
    <property type="entry name" value="Carboxypeptidase"/>
    <property type="match status" value="1"/>
</dbReference>
<keyword evidence="6" id="KW-0325">Glycoprotein</keyword>
<evidence type="ECO:0000256" key="7">
    <source>
        <dbReference type="RuleBase" id="RU361156"/>
    </source>
</evidence>
<feature type="chain" id="PRO_5043110287" description="Carboxypeptidase" evidence="7">
    <location>
        <begin position="17"/>
        <end position="526"/>
    </location>
</feature>
<dbReference type="AlphaFoldDB" id="A0AAV9PLT2"/>
<sequence length="526" mass="59143">MKRVLLGLVLLVPAIASRLDIARNKGFHPNLARGLSGRAAAATEERASKSYRYRNGNTEKFFVESMPDIPQSFMTEMYSGLIPIDEEEPDRALFFIFQPRIGGPPVDEITIWMNGGPGCSSLEGFLQENGYIRWTWGQYAPTVNDYSWVNLTNVLWVEQPVGTGFSTGQVRATSEEDIAGDFIKFFKNFQTTFGIKNYKTFVTGESYAGRYVPYIANAMLEQNDTCYYDVQGALMYDPVIGAFDVQNDMTIYPFVEANNNVLGYNASFLAHMKEMEEECGFSDFRDKYMQYPPSGMQPPLAESKTKCALWNEAYYAAYAPNPCFNVYMLGFTCPLLSDPLGYPTDLQLSYPGLPVYFNRTDVKKAMHAPMDVEWLECAPHAVFKGNGGPEGYGDTSPDPIQNVLPHVIEATNRVLVSNGALDMDVLTNATLLAIQNMTWNGMMGFQSGPESWKDIVITLPDLQYQGLFEENGAGGLDRYQGIMGKQHFERGLIFAETYLSGHMQPQFQPRSAYRHLQWVLGRIEHL</sequence>
<dbReference type="InterPro" id="IPR033124">
    <property type="entry name" value="Ser_caboxypep_his_AS"/>
</dbReference>
<evidence type="ECO:0000256" key="5">
    <source>
        <dbReference type="ARBA" id="ARBA00022801"/>
    </source>
</evidence>
<dbReference type="Proteomes" id="UP001337655">
    <property type="component" value="Unassembled WGS sequence"/>
</dbReference>
<dbReference type="InterPro" id="IPR001563">
    <property type="entry name" value="Peptidase_S10"/>
</dbReference>
<dbReference type="PANTHER" id="PTHR11802">
    <property type="entry name" value="SERINE PROTEASE FAMILY S10 SERINE CARBOXYPEPTIDASE"/>
    <property type="match status" value="1"/>
</dbReference>
<dbReference type="PRINTS" id="PR00724">
    <property type="entry name" value="CRBOXYPTASEC"/>
</dbReference>
<organism evidence="8 9">
    <name type="scientific">Saxophila tyrrhenica</name>
    <dbReference type="NCBI Taxonomy" id="1690608"/>
    <lineage>
        <taxon>Eukaryota</taxon>
        <taxon>Fungi</taxon>
        <taxon>Dikarya</taxon>
        <taxon>Ascomycota</taxon>
        <taxon>Pezizomycotina</taxon>
        <taxon>Dothideomycetes</taxon>
        <taxon>Dothideomycetidae</taxon>
        <taxon>Mycosphaerellales</taxon>
        <taxon>Extremaceae</taxon>
        <taxon>Saxophila</taxon>
    </lineage>
</organism>
<dbReference type="EMBL" id="JAVRRT010000002">
    <property type="protein sequence ID" value="KAK5174720.1"/>
    <property type="molecule type" value="Genomic_DNA"/>
</dbReference>
<dbReference type="InterPro" id="IPR018202">
    <property type="entry name" value="Ser_caboxypep_ser_AS"/>
</dbReference>
<name>A0AAV9PLT2_9PEZI</name>
<proteinExistence type="inferred from homology"/>
<dbReference type="PROSITE" id="PS00560">
    <property type="entry name" value="CARBOXYPEPT_SER_HIS"/>
    <property type="match status" value="1"/>
</dbReference>
<evidence type="ECO:0000256" key="3">
    <source>
        <dbReference type="ARBA" id="ARBA00022670"/>
    </source>
</evidence>
<comment type="similarity">
    <text evidence="1 7">Belongs to the peptidase S10 family.</text>
</comment>
<dbReference type="PANTHER" id="PTHR11802:SF479">
    <property type="entry name" value="CARBOXYPEPTIDASE"/>
    <property type="match status" value="1"/>
</dbReference>
<dbReference type="EC" id="3.4.16.-" evidence="7"/>
<dbReference type="RefSeq" id="XP_064663389.1">
    <property type="nucleotide sequence ID" value="XM_064799062.1"/>
</dbReference>
<dbReference type="InterPro" id="IPR029058">
    <property type="entry name" value="AB_hydrolase_fold"/>
</dbReference>
<evidence type="ECO:0000256" key="2">
    <source>
        <dbReference type="ARBA" id="ARBA00022645"/>
    </source>
</evidence>
<evidence type="ECO:0000313" key="8">
    <source>
        <dbReference type="EMBL" id="KAK5174720.1"/>
    </source>
</evidence>
<dbReference type="GO" id="GO:0006508">
    <property type="term" value="P:proteolysis"/>
    <property type="evidence" value="ECO:0007669"/>
    <property type="project" value="UniProtKB-KW"/>
</dbReference>
<dbReference type="SUPFAM" id="SSF53474">
    <property type="entry name" value="alpha/beta-Hydrolases"/>
    <property type="match status" value="1"/>
</dbReference>
<keyword evidence="5 7" id="KW-0378">Hydrolase</keyword>
<feature type="signal peptide" evidence="7">
    <location>
        <begin position="1"/>
        <end position="16"/>
    </location>
</feature>
<accession>A0AAV9PLT2</accession>
<protein>
    <recommendedName>
        <fullName evidence="7">Carboxypeptidase</fullName>
        <ecNumber evidence="7">3.4.16.-</ecNumber>
    </recommendedName>
</protein>